<feature type="signal peptide" evidence="7">
    <location>
        <begin position="1"/>
        <end position="23"/>
    </location>
</feature>
<name>A0A1M4S4L2_9LACT</name>
<reference evidence="8 9" key="1">
    <citation type="submission" date="2016-11" db="EMBL/GenBank/DDBJ databases">
        <authorList>
            <person name="Jaros S."/>
            <person name="Januszkiewicz K."/>
            <person name="Wedrychowicz H."/>
        </authorList>
    </citation>
    <scope>NUCLEOTIDE SEQUENCE [LARGE SCALE GENOMIC DNA]</scope>
    <source>
        <strain evidence="8 9">DSM 15692</strain>
    </source>
</reference>
<dbReference type="PANTHER" id="PTHR43649:SF33">
    <property type="entry name" value="POLYGALACTURONAN_RHAMNOGALACTURONAN-BINDING PROTEIN YTCQ"/>
    <property type="match status" value="1"/>
</dbReference>
<gene>
    <name evidence="8" type="ORF">SAMN02745249_00009</name>
</gene>
<dbReference type="PROSITE" id="PS51257">
    <property type="entry name" value="PROKAR_LIPOPROTEIN"/>
    <property type="match status" value="1"/>
</dbReference>
<keyword evidence="3" id="KW-0472">Membrane</keyword>
<keyword evidence="1" id="KW-1003">Cell membrane</keyword>
<dbReference type="EMBL" id="FQUF01000002">
    <property type="protein sequence ID" value="SHE27143.1"/>
    <property type="molecule type" value="Genomic_DNA"/>
</dbReference>
<feature type="compositionally biased region" description="Low complexity" evidence="6">
    <location>
        <begin position="24"/>
        <end position="37"/>
    </location>
</feature>
<keyword evidence="4" id="KW-0564">Palmitate</keyword>
<evidence type="ECO:0000256" key="1">
    <source>
        <dbReference type="ARBA" id="ARBA00022475"/>
    </source>
</evidence>
<dbReference type="Gene3D" id="3.40.190.10">
    <property type="entry name" value="Periplasmic binding protein-like II"/>
    <property type="match status" value="1"/>
</dbReference>
<evidence type="ECO:0000256" key="3">
    <source>
        <dbReference type="ARBA" id="ARBA00023136"/>
    </source>
</evidence>
<dbReference type="Pfam" id="PF13416">
    <property type="entry name" value="SBP_bac_8"/>
    <property type="match status" value="1"/>
</dbReference>
<dbReference type="Proteomes" id="UP000184128">
    <property type="component" value="Unassembled WGS sequence"/>
</dbReference>
<dbReference type="STRING" id="1121025.SAMN02745249_00009"/>
<feature type="region of interest" description="Disordered" evidence="6">
    <location>
        <begin position="24"/>
        <end position="43"/>
    </location>
</feature>
<evidence type="ECO:0000313" key="9">
    <source>
        <dbReference type="Proteomes" id="UP000184128"/>
    </source>
</evidence>
<evidence type="ECO:0000313" key="8">
    <source>
        <dbReference type="EMBL" id="SHE27143.1"/>
    </source>
</evidence>
<sequence>MKKYWKKFLGVGIASLLVLSACGDSGDSGSSDSSSSDITEDEDVELETYGSGDEVLEVWSFTDEINTMVEDYFVPANPDLGYKIEIVNIPTEEFETKLDPIISTNDAPDVILLEQNFAKKYVESGLLADLTQFSNVIEGSEDTYDYVKGIGTSEDGVFNATAWQAAPGAFFYRQSMAEEYLNASTPEEMQEKIKDWDSFIETARELKEASDGEKYMISSSGADLRFPYLGSRDTGWVVDDELVIDDKVYEMMETANMMIDEGLMLDVEAEGEEYFAGMNSDEIFGYTLPTWGLHFWLKPNAENTAGDWRMVQGPASYFRGGTWIGMLDNSEMKEAASELITFVATDEEFLTQWAKDTGDVVSNQKVVEAIKDEYSDEFLGGQNHYAAFSEMIDDINTDIITEYDQEINSLFLDDALTPFSKGEVELDDAINTFKGQVQNSYPSLTVE</sequence>
<evidence type="ECO:0000256" key="6">
    <source>
        <dbReference type="SAM" id="MobiDB-lite"/>
    </source>
</evidence>
<dbReference type="RefSeq" id="WP_073294296.1">
    <property type="nucleotide sequence ID" value="NZ_FQUF01000002.1"/>
</dbReference>
<evidence type="ECO:0000256" key="5">
    <source>
        <dbReference type="ARBA" id="ARBA00023288"/>
    </source>
</evidence>
<protein>
    <submittedName>
        <fullName evidence="8">ABC-type glycerol-3-phosphate transport system, substrate-binding protein</fullName>
    </submittedName>
</protein>
<organism evidence="8 9">
    <name type="scientific">Atopostipes suicloacalis DSM 15692</name>
    <dbReference type="NCBI Taxonomy" id="1121025"/>
    <lineage>
        <taxon>Bacteria</taxon>
        <taxon>Bacillati</taxon>
        <taxon>Bacillota</taxon>
        <taxon>Bacilli</taxon>
        <taxon>Lactobacillales</taxon>
        <taxon>Carnobacteriaceae</taxon>
        <taxon>Atopostipes</taxon>
    </lineage>
</organism>
<dbReference type="SUPFAM" id="SSF53850">
    <property type="entry name" value="Periplasmic binding protein-like II"/>
    <property type="match status" value="1"/>
</dbReference>
<dbReference type="InterPro" id="IPR006059">
    <property type="entry name" value="SBP"/>
</dbReference>
<keyword evidence="2 7" id="KW-0732">Signal</keyword>
<feature type="chain" id="PRO_5038441895" evidence="7">
    <location>
        <begin position="24"/>
        <end position="447"/>
    </location>
</feature>
<dbReference type="InterPro" id="IPR050490">
    <property type="entry name" value="Bact_solute-bd_prot1"/>
</dbReference>
<evidence type="ECO:0000256" key="2">
    <source>
        <dbReference type="ARBA" id="ARBA00022729"/>
    </source>
</evidence>
<dbReference type="AlphaFoldDB" id="A0A1M4S4L2"/>
<keyword evidence="5" id="KW-0449">Lipoprotein</keyword>
<evidence type="ECO:0000256" key="4">
    <source>
        <dbReference type="ARBA" id="ARBA00023139"/>
    </source>
</evidence>
<proteinExistence type="predicted"/>
<evidence type="ECO:0000256" key="7">
    <source>
        <dbReference type="SAM" id="SignalP"/>
    </source>
</evidence>
<dbReference type="OrthoDB" id="55273at2"/>
<dbReference type="PANTHER" id="PTHR43649">
    <property type="entry name" value="ARABINOSE-BINDING PROTEIN-RELATED"/>
    <property type="match status" value="1"/>
</dbReference>
<accession>A0A1M4S4L2</accession>
<keyword evidence="9" id="KW-1185">Reference proteome</keyword>